<evidence type="ECO:0000313" key="11">
    <source>
        <dbReference type="EMBL" id="GEO02858.1"/>
    </source>
</evidence>
<dbReference type="EMBL" id="BJYS01000002">
    <property type="protein sequence ID" value="GEO02858.1"/>
    <property type="molecule type" value="Genomic_DNA"/>
</dbReference>
<protein>
    <submittedName>
        <fullName evidence="11">Nucleotidyltransferase</fullName>
    </submittedName>
</protein>
<dbReference type="Proteomes" id="UP000321532">
    <property type="component" value="Unassembled WGS sequence"/>
</dbReference>
<evidence type="ECO:0000256" key="8">
    <source>
        <dbReference type="ARBA" id="ARBA00022842"/>
    </source>
</evidence>
<evidence type="ECO:0000256" key="6">
    <source>
        <dbReference type="ARBA" id="ARBA00022741"/>
    </source>
</evidence>
<evidence type="ECO:0000256" key="2">
    <source>
        <dbReference type="ARBA" id="ARBA00022649"/>
    </source>
</evidence>
<keyword evidence="2" id="KW-1277">Toxin-antitoxin system</keyword>
<gene>
    <name evidence="11" type="ORF">AAE02nite_05220</name>
</gene>
<dbReference type="CDD" id="cd05403">
    <property type="entry name" value="NT_KNTase_like"/>
    <property type="match status" value="1"/>
</dbReference>
<name>A0A512AT40_9BACT</name>
<sequence length="97" mass="11651">MLTAQDLERKLKEIRPYLRERFQVNEIGYFGSFAENKQTEESDIDILVNFSITPGWEFFTLEEYLENTFNRKIDLVTKAALRNQLKERILKQVKYID</sequence>
<evidence type="ECO:0000313" key="12">
    <source>
        <dbReference type="Proteomes" id="UP000321532"/>
    </source>
</evidence>
<dbReference type="PANTHER" id="PTHR33571">
    <property type="entry name" value="SSL8005 PROTEIN"/>
    <property type="match status" value="1"/>
</dbReference>
<accession>A0A512AT40</accession>
<dbReference type="GO" id="GO:0046872">
    <property type="term" value="F:metal ion binding"/>
    <property type="evidence" value="ECO:0007669"/>
    <property type="project" value="UniProtKB-KW"/>
</dbReference>
<keyword evidence="8" id="KW-0460">Magnesium</keyword>
<organism evidence="11 12">
    <name type="scientific">Adhaeribacter aerolatus</name>
    <dbReference type="NCBI Taxonomy" id="670289"/>
    <lineage>
        <taxon>Bacteria</taxon>
        <taxon>Pseudomonadati</taxon>
        <taxon>Bacteroidota</taxon>
        <taxon>Cytophagia</taxon>
        <taxon>Cytophagales</taxon>
        <taxon>Hymenobacteraceae</taxon>
        <taxon>Adhaeribacter</taxon>
    </lineage>
</organism>
<evidence type="ECO:0000256" key="1">
    <source>
        <dbReference type="ARBA" id="ARBA00001946"/>
    </source>
</evidence>
<dbReference type="Pfam" id="PF01909">
    <property type="entry name" value="NTP_transf_2"/>
    <property type="match status" value="1"/>
</dbReference>
<evidence type="ECO:0000256" key="5">
    <source>
        <dbReference type="ARBA" id="ARBA00022723"/>
    </source>
</evidence>
<keyword evidence="7" id="KW-0067">ATP-binding</keyword>
<keyword evidence="4" id="KW-0548">Nucleotidyltransferase</keyword>
<evidence type="ECO:0000256" key="7">
    <source>
        <dbReference type="ARBA" id="ARBA00022840"/>
    </source>
</evidence>
<comment type="caution">
    <text evidence="11">The sequence shown here is derived from an EMBL/GenBank/DDBJ whole genome shotgun (WGS) entry which is preliminary data.</text>
</comment>
<dbReference type="GO" id="GO:0005524">
    <property type="term" value="F:ATP binding"/>
    <property type="evidence" value="ECO:0007669"/>
    <property type="project" value="UniProtKB-KW"/>
</dbReference>
<dbReference type="AlphaFoldDB" id="A0A512AT40"/>
<dbReference type="OrthoDB" id="9793933at2"/>
<keyword evidence="6" id="KW-0547">Nucleotide-binding</keyword>
<dbReference type="SUPFAM" id="SSF81301">
    <property type="entry name" value="Nucleotidyltransferase"/>
    <property type="match status" value="1"/>
</dbReference>
<dbReference type="Gene3D" id="3.30.460.10">
    <property type="entry name" value="Beta Polymerase, domain 2"/>
    <property type="match status" value="1"/>
</dbReference>
<dbReference type="GO" id="GO:0016779">
    <property type="term" value="F:nucleotidyltransferase activity"/>
    <property type="evidence" value="ECO:0007669"/>
    <property type="project" value="UniProtKB-KW"/>
</dbReference>
<dbReference type="InterPro" id="IPR002934">
    <property type="entry name" value="Polymerase_NTP_transf_dom"/>
</dbReference>
<comment type="similarity">
    <text evidence="9">Belongs to the MntA antitoxin family.</text>
</comment>
<keyword evidence="5" id="KW-0479">Metal-binding</keyword>
<feature type="domain" description="Polymerase nucleotidyl transferase" evidence="10">
    <location>
        <begin position="11"/>
        <end position="92"/>
    </location>
</feature>
<keyword evidence="12" id="KW-1185">Reference proteome</keyword>
<evidence type="ECO:0000259" key="10">
    <source>
        <dbReference type="Pfam" id="PF01909"/>
    </source>
</evidence>
<dbReference type="PANTHER" id="PTHR33571:SF14">
    <property type="entry name" value="PROTEIN ADENYLYLTRANSFERASE MJ0435-RELATED"/>
    <property type="match status" value="1"/>
</dbReference>
<dbReference type="InterPro" id="IPR043519">
    <property type="entry name" value="NT_sf"/>
</dbReference>
<proteinExistence type="inferred from homology"/>
<dbReference type="InterPro" id="IPR052038">
    <property type="entry name" value="Type-VII_TA_antitoxin"/>
</dbReference>
<evidence type="ECO:0000256" key="3">
    <source>
        <dbReference type="ARBA" id="ARBA00022679"/>
    </source>
</evidence>
<keyword evidence="3 11" id="KW-0808">Transferase</keyword>
<reference evidence="11 12" key="1">
    <citation type="submission" date="2019-07" db="EMBL/GenBank/DDBJ databases">
        <title>Whole genome shotgun sequence of Adhaeribacter aerolatus NBRC 106133.</title>
        <authorList>
            <person name="Hosoyama A."/>
            <person name="Uohara A."/>
            <person name="Ohji S."/>
            <person name="Ichikawa N."/>
        </authorList>
    </citation>
    <scope>NUCLEOTIDE SEQUENCE [LARGE SCALE GENOMIC DNA]</scope>
    <source>
        <strain evidence="11 12">NBRC 106133</strain>
    </source>
</reference>
<evidence type="ECO:0000256" key="9">
    <source>
        <dbReference type="ARBA" id="ARBA00038276"/>
    </source>
</evidence>
<dbReference type="RefSeq" id="WP_146894897.1">
    <property type="nucleotide sequence ID" value="NZ_BJYS01000002.1"/>
</dbReference>
<comment type="cofactor">
    <cofactor evidence="1">
        <name>Mg(2+)</name>
        <dbReference type="ChEBI" id="CHEBI:18420"/>
    </cofactor>
</comment>
<evidence type="ECO:0000256" key="4">
    <source>
        <dbReference type="ARBA" id="ARBA00022695"/>
    </source>
</evidence>